<dbReference type="Pfam" id="PF13472">
    <property type="entry name" value="Lipase_GDSL_2"/>
    <property type="match status" value="1"/>
</dbReference>
<evidence type="ECO:0000313" key="3">
    <source>
        <dbReference type="EMBL" id="QYD73006.1"/>
    </source>
</evidence>
<dbReference type="RefSeq" id="WP_219802523.1">
    <property type="nucleotide sequence ID" value="NZ_CP080096.1"/>
</dbReference>
<evidence type="ECO:0000259" key="2">
    <source>
        <dbReference type="Pfam" id="PF13472"/>
    </source>
</evidence>
<gene>
    <name evidence="3" type="ORF">KZJ38_25350</name>
</gene>
<sequence>MRQPIATYGHGRKSSLLQGKSWLISALLISGLLSACGGDSDPQSGATSVLAGPSPQANSAAATTRWATTWEAAMLQNGLQNFDSDTTRTRIHTSAGGSGVRIRLSNVFGTQTMIVDSANVALPDTSNASDPTAINTATLHQVTFNNGETFAEVPPGEELLSDPVAMNVPKLSDLTVTMHFNGLTQYADGHSDSVTPLPGLYVVRGQNVATNPSFSNLSFETFNGVFSLSEVEVQVPAQTRVVIAMSESITDGRGAGDIEHTWPAAMAGLANAGNNTVAVGNAGIGGNSLFNTTIGGPGCCGVDLLDRFQRDVLSRNPTDIVILAGDNDLGGHSAEDIIARYQILIEAAHAQHIKVYGGTNTPIGDIVGLNGQPVATGFYTPANETERQQLNAWIQAPGHYDGVIDFSTVVGNPSVTPLGIATACYDPESPIHMNSQGYTAMGTLAYDVLFAKTAKPVAPCNSLPFPPATAS</sequence>
<dbReference type="EMBL" id="CP080096">
    <property type="protein sequence ID" value="QYD73006.1"/>
    <property type="molecule type" value="Genomic_DNA"/>
</dbReference>
<dbReference type="Gene3D" id="3.40.50.1110">
    <property type="entry name" value="SGNH hydrolase"/>
    <property type="match status" value="1"/>
</dbReference>
<dbReference type="InterPro" id="IPR053140">
    <property type="entry name" value="GDSL_Rv0518-like"/>
</dbReference>
<evidence type="ECO:0000313" key="4">
    <source>
        <dbReference type="Proteomes" id="UP000826462"/>
    </source>
</evidence>
<dbReference type="Proteomes" id="UP000826462">
    <property type="component" value="Chromosome 2"/>
</dbReference>
<proteinExistence type="predicted"/>
<dbReference type="SUPFAM" id="SSF52266">
    <property type="entry name" value="SGNH hydrolase"/>
    <property type="match status" value="1"/>
</dbReference>
<dbReference type="PANTHER" id="PTHR43784:SF2">
    <property type="entry name" value="GDSL-LIKE LIPASE_ACYLHYDROLASE, PUTATIVE (AFU_ORTHOLOGUE AFUA_2G00820)-RELATED"/>
    <property type="match status" value="1"/>
</dbReference>
<dbReference type="InterPro" id="IPR013830">
    <property type="entry name" value="SGNH_hydro"/>
</dbReference>
<feature type="region of interest" description="Disordered" evidence="1">
    <location>
        <begin position="43"/>
        <end position="62"/>
    </location>
</feature>
<dbReference type="PANTHER" id="PTHR43784">
    <property type="entry name" value="GDSL-LIKE LIPASE/ACYLHYDROLASE, PUTATIVE (AFU_ORTHOLOGUE AFUA_2G00820)-RELATED"/>
    <property type="match status" value="1"/>
</dbReference>
<reference evidence="3 4" key="1">
    <citation type="submission" date="2021-07" db="EMBL/GenBank/DDBJ databases">
        <title>Paraburkholderia edwinii protects Aspergillus sp. from phenazines by acting as a toxin sponge.</title>
        <authorList>
            <person name="Dahlstrom K.M."/>
            <person name="Newman D.K."/>
        </authorList>
    </citation>
    <scope>NUCLEOTIDE SEQUENCE [LARGE SCALE GENOMIC DNA]</scope>
    <source>
        <strain evidence="3 4">Pe01</strain>
    </source>
</reference>
<dbReference type="InterPro" id="IPR036514">
    <property type="entry name" value="SGNH_hydro_sf"/>
</dbReference>
<accession>A0ABX8UWH2</accession>
<evidence type="ECO:0000256" key="1">
    <source>
        <dbReference type="SAM" id="MobiDB-lite"/>
    </source>
</evidence>
<keyword evidence="4" id="KW-1185">Reference proteome</keyword>
<feature type="domain" description="SGNH hydrolase-type esterase" evidence="2">
    <location>
        <begin position="248"/>
        <end position="439"/>
    </location>
</feature>
<name>A0ABX8UWH2_9BURK</name>
<organism evidence="3 4">
    <name type="scientific">Paraburkholderia edwinii</name>
    <dbReference type="NCBI Taxonomy" id="2861782"/>
    <lineage>
        <taxon>Bacteria</taxon>
        <taxon>Pseudomonadati</taxon>
        <taxon>Pseudomonadota</taxon>
        <taxon>Betaproteobacteria</taxon>
        <taxon>Burkholderiales</taxon>
        <taxon>Burkholderiaceae</taxon>
        <taxon>Paraburkholderia</taxon>
    </lineage>
</organism>
<protein>
    <recommendedName>
        <fullName evidence="2">SGNH hydrolase-type esterase domain-containing protein</fullName>
    </recommendedName>
</protein>